<gene>
    <name evidence="1" type="ORF">C1645_221634</name>
</gene>
<dbReference type="OrthoDB" id="2447043at2759"/>
<sequence length="772" mass="90730">MWTKENITAIKKLLLDDNLNWRQEEVIRSLELISESNTLKLLDILPELLDNWFHSDFTDTKEKKMPKIYMTWFKNLLSIIDTNTSTDNSSGENNFVFSAFIQLERIYPLLGNRKNIWQDLTVIAMERIRQRSDRIFSAVKFLIEIKEVVVRTLFLDMIKEILNNTIQQINDQLINKIYILCDCIQGRTLDVPNALSEDILCHIITRLQSQSTASNPSEFYLNILEAGKFWDIIFRATGEVKKLHSNSFVQRIKMSVNELSGLLREKSIDIQLLRQLLKYSDEQLFKHFDAANAALNDVIVSRDEIAKLRRLCDDYQLKLDMLFKFYTGFCPVSKITDVNDYIQDVKQHMQNSNKVKLREVLLSEYWTFHEKTLDSAKRCYKFIQSRSFRNIFEVCIHEDVAATKVEYIAQKLIPAVFEKYDTICKQFKEWEKLEFSDASLFWKNVTDVDAELDLMESYKDCKNHRFVQILDHLSKIPHWIERLEELENVVELFEVPHIEDDWLTKSIRILKDDSMKLNQLNNFFDCLEKILFNVNQDCWKLLKELSSADDFISFLKEIAEHDIKDLINGVDDHSDERSIQEDIVTSLIQVKQFLLPLMNKNSKMRDIASFLDALSNVIKKNSTLGEKIALCNSSNMTLRNMYKNISNRGEVTEKKIMSAVLDGTFYFTHDKKEVKCLVSLKYPSKTNMKYNLNEILDLRGRALLIAKLNRIKEIDIINDKDEEISKNMMYEFVVKVDITQEIIGVMSMLMQMGHFEYRKFEKELQGTDKMKD</sequence>
<name>A0A397SSC7_9GLOM</name>
<protein>
    <submittedName>
        <fullName evidence="1">Uncharacterized protein</fullName>
    </submittedName>
</protein>
<dbReference type="Proteomes" id="UP000265703">
    <property type="component" value="Unassembled WGS sequence"/>
</dbReference>
<dbReference type="EMBL" id="QKYT01000241">
    <property type="protein sequence ID" value="RIA88908.1"/>
    <property type="molecule type" value="Genomic_DNA"/>
</dbReference>
<proteinExistence type="predicted"/>
<evidence type="ECO:0000313" key="1">
    <source>
        <dbReference type="EMBL" id="RIA88908.1"/>
    </source>
</evidence>
<comment type="caution">
    <text evidence="1">The sequence shown here is derived from an EMBL/GenBank/DDBJ whole genome shotgun (WGS) entry which is preliminary data.</text>
</comment>
<organism evidence="1 2">
    <name type="scientific">Glomus cerebriforme</name>
    <dbReference type="NCBI Taxonomy" id="658196"/>
    <lineage>
        <taxon>Eukaryota</taxon>
        <taxon>Fungi</taxon>
        <taxon>Fungi incertae sedis</taxon>
        <taxon>Mucoromycota</taxon>
        <taxon>Glomeromycotina</taxon>
        <taxon>Glomeromycetes</taxon>
        <taxon>Glomerales</taxon>
        <taxon>Glomeraceae</taxon>
        <taxon>Glomus</taxon>
    </lineage>
</organism>
<dbReference type="STRING" id="658196.A0A397SSC7"/>
<evidence type="ECO:0000313" key="2">
    <source>
        <dbReference type="Proteomes" id="UP000265703"/>
    </source>
</evidence>
<dbReference type="AlphaFoldDB" id="A0A397SSC7"/>
<accession>A0A397SSC7</accession>
<reference evidence="1 2" key="1">
    <citation type="submission" date="2018-06" db="EMBL/GenBank/DDBJ databases">
        <title>Comparative genomics reveals the genomic features of Rhizophagus irregularis, R. cerebriforme, R. diaphanum and Gigaspora rosea, and their symbiotic lifestyle signature.</title>
        <authorList>
            <person name="Morin E."/>
            <person name="San Clemente H."/>
            <person name="Chen E.C.H."/>
            <person name="De La Providencia I."/>
            <person name="Hainaut M."/>
            <person name="Kuo A."/>
            <person name="Kohler A."/>
            <person name="Murat C."/>
            <person name="Tang N."/>
            <person name="Roy S."/>
            <person name="Loubradou J."/>
            <person name="Henrissat B."/>
            <person name="Grigoriev I.V."/>
            <person name="Corradi N."/>
            <person name="Roux C."/>
            <person name="Martin F.M."/>
        </authorList>
    </citation>
    <scope>NUCLEOTIDE SEQUENCE [LARGE SCALE GENOMIC DNA]</scope>
    <source>
        <strain evidence="1 2">DAOM 227022</strain>
    </source>
</reference>
<keyword evidence="2" id="KW-1185">Reference proteome</keyword>